<gene>
    <name evidence="3" type="ORF">GCM10022229_29040</name>
</gene>
<protein>
    <recommendedName>
        <fullName evidence="5">C-type lysozyme inhibitor domain-containing protein</fullName>
    </recommendedName>
</protein>
<organism evidence="3 4">
    <name type="scientific">Luteimonas lutimaris</name>
    <dbReference type="NCBI Taxonomy" id="698645"/>
    <lineage>
        <taxon>Bacteria</taxon>
        <taxon>Pseudomonadati</taxon>
        <taxon>Pseudomonadota</taxon>
        <taxon>Gammaproteobacteria</taxon>
        <taxon>Lysobacterales</taxon>
        <taxon>Lysobacteraceae</taxon>
        <taxon>Luteimonas</taxon>
    </lineage>
</organism>
<name>A0ABP7N040_9GAMM</name>
<keyword evidence="2" id="KW-0732">Signal</keyword>
<evidence type="ECO:0000256" key="2">
    <source>
        <dbReference type="SAM" id="SignalP"/>
    </source>
</evidence>
<evidence type="ECO:0000256" key="1">
    <source>
        <dbReference type="SAM" id="MobiDB-lite"/>
    </source>
</evidence>
<feature type="chain" id="PRO_5045234826" description="C-type lysozyme inhibitor domain-containing protein" evidence="2">
    <location>
        <begin position="19"/>
        <end position="146"/>
    </location>
</feature>
<feature type="compositionally biased region" description="Low complexity" evidence="1">
    <location>
        <begin position="46"/>
        <end position="56"/>
    </location>
</feature>
<dbReference type="EMBL" id="BAAAZU010000031">
    <property type="protein sequence ID" value="GAA3933378.1"/>
    <property type="molecule type" value="Genomic_DNA"/>
</dbReference>
<reference evidence="4" key="1">
    <citation type="journal article" date="2019" name="Int. J. Syst. Evol. Microbiol.">
        <title>The Global Catalogue of Microorganisms (GCM) 10K type strain sequencing project: providing services to taxonomists for standard genome sequencing and annotation.</title>
        <authorList>
            <consortium name="The Broad Institute Genomics Platform"/>
            <consortium name="The Broad Institute Genome Sequencing Center for Infectious Disease"/>
            <person name="Wu L."/>
            <person name="Ma J."/>
        </authorList>
    </citation>
    <scope>NUCLEOTIDE SEQUENCE [LARGE SCALE GENOMIC DNA]</scope>
    <source>
        <strain evidence="4">JCM 16916</strain>
    </source>
</reference>
<keyword evidence="4" id="KW-1185">Reference proteome</keyword>
<sequence>MTRLLLPSALAIALACSACGPAPEDPARRAAVQSGPDAPATPSPAAPAADKAVDTPGDSSPGDGEVGYACDDGSRLAVAWLDGHARIRLPDGRNVTLPRAESASDGEDDVFVGSEIGLERQDKGDTVILSTGAEERLQCHPDKATE</sequence>
<dbReference type="Proteomes" id="UP001501727">
    <property type="component" value="Unassembled WGS sequence"/>
</dbReference>
<feature type="region of interest" description="Disordered" evidence="1">
    <location>
        <begin position="22"/>
        <end position="68"/>
    </location>
</feature>
<comment type="caution">
    <text evidence="3">The sequence shown here is derived from an EMBL/GenBank/DDBJ whole genome shotgun (WGS) entry which is preliminary data.</text>
</comment>
<accession>A0ABP7N040</accession>
<evidence type="ECO:0000313" key="4">
    <source>
        <dbReference type="Proteomes" id="UP001501727"/>
    </source>
</evidence>
<feature type="signal peptide" evidence="2">
    <location>
        <begin position="1"/>
        <end position="18"/>
    </location>
</feature>
<proteinExistence type="predicted"/>
<evidence type="ECO:0000313" key="3">
    <source>
        <dbReference type="EMBL" id="GAA3933378.1"/>
    </source>
</evidence>
<dbReference type="RefSeq" id="WP_344760747.1">
    <property type="nucleotide sequence ID" value="NZ_BAAAZU010000031.1"/>
</dbReference>
<dbReference type="PROSITE" id="PS51257">
    <property type="entry name" value="PROKAR_LIPOPROTEIN"/>
    <property type="match status" value="1"/>
</dbReference>
<evidence type="ECO:0008006" key="5">
    <source>
        <dbReference type="Google" id="ProtNLM"/>
    </source>
</evidence>